<dbReference type="Proteomes" id="UP000823775">
    <property type="component" value="Unassembled WGS sequence"/>
</dbReference>
<protein>
    <recommendedName>
        <fullName evidence="2">CREG-like beta-barrel domain-containing protein</fullName>
    </recommendedName>
</protein>
<feature type="domain" description="CREG-like beta-barrel" evidence="2">
    <location>
        <begin position="36"/>
        <end position="199"/>
    </location>
</feature>
<keyword evidence="4" id="KW-1185">Reference proteome</keyword>
<dbReference type="Pfam" id="PF13883">
    <property type="entry name" value="CREG_beta-barrel"/>
    <property type="match status" value="1"/>
</dbReference>
<feature type="chain" id="PRO_5046623394" description="CREG-like beta-barrel domain-containing protein" evidence="1">
    <location>
        <begin position="27"/>
        <end position="210"/>
    </location>
</feature>
<proteinExistence type="predicted"/>
<dbReference type="SUPFAM" id="SSF50475">
    <property type="entry name" value="FMN-binding split barrel"/>
    <property type="match status" value="1"/>
</dbReference>
<comment type="caution">
    <text evidence="3">The sequence shown here is derived from an EMBL/GenBank/DDBJ whole genome shotgun (WGS) entry which is preliminary data.</text>
</comment>
<accession>A0ABS8S830</accession>
<gene>
    <name evidence="3" type="ORF">HAX54_026717</name>
</gene>
<dbReference type="Gene3D" id="2.30.110.10">
    <property type="entry name" value="Electron Transport, Fmn-binding Protein, Chain A"/>
    <property type="match status" value="1"/>
</dbReference>
<keyword evidence="1" id="KW-0732">Signal</keyword>
<evidence type="ECO:0000259" key="2">
    <source>
        <dbReference type="Pfam" id="PF13883"/>
    </source>
</evidence>
<dbReference type="EMBL" id="JACEIK010000325">
    <property type="protein sequence ID" value="MCD7454989.1"/>
    <property type="molecule type" value="Genomic_DNA"/>
</dbReference>
<dbReference type="PANTHER" id="PTHR13343">
    <property type="entry name" value="CREG1 PROTEIN"/>
    <property type="match status" value="1"/>
</dbReference>
<reference evidence="3 4" key="1">
    <citation type="journal article" date="2021" name="BMC Genomics">
        <title>Datura genome reveals duplications of psychoactive alkaloid biosynthetic genes and high mutation rate following tissue culture.</title>
        <authorList>
            <person name="Rajewski A."/>
            <person name="Carter-House D."/>
            <person name="Stajich J."/>
            <person name="Litt A."/>
        </authorList>
    </citation>
    <scope>NUCLEOTIDE SEQUENCE [LARGE SCALE GENOMIC DNA]</scope>
    <source>
        <strain evidence="3">AR-01</strain>
    </source>
</reference>
<feature type="signal peptide" evidence="1">
    <location>
        <begin position="1"/>
        <end position="26"/>
    </location>
</feature>
<evidence type="ECO:0000313" key="4">
    <source>
        <dbReference type="Proteomes" id="UP000823775"/>
    </source>
</evidence>
<name>A0ABS8S830_DATST</name>
<dbReference type="PANTHER" id="PTHR13343:SF17">
    <property type="entry name" value="CELLULAR REPRESSOR OF E1A-STIMULATED GENES, ISOFORM A"/>
    <property type="match status" value="1"/>
</dbReference>
<dbReference type="InterPro" id="IPR055343">
    <property type="entry name" value="CREG_beta-barrel"/>
</dbReference>
<evidence type="ECO:0000313" key="3">
    <source>
        <dbReference type="EMBL" id="MCD7454989.1"/>
    </source>
</evidence>
<dbReference type="InterPro" id="IPR012349">
    <property type="entry name" value="Split_barrel_FMN-bd"/>
</dbReference>
<organism evidence="3 4">
    <name type="scientific">Datura stramonium</name>
    <name type="common">Jimsonweed</name>
    <name type="synonym">Common thornapple</name>
    <dbReference type="NCBI Taxonomy" id="4076"/>
    <lineage>
        <taxon>Eukaryota</taxon>
        <taxon>Viridiplantae</taxon>
        <taxon>Streptophyta</taxon>
        <taxon>Embryophyta</taxon>
        <taxon>Tracheophyta</taxon>
        <taxon>Spermatophyta</taxon>
        <taxon>Magnoliopsida</taxon>
        <taxon>eudicotyledons</taxon>
        <taxon>Gunneridae</taxon>
        <taxon>Pentapetalae</taxon>
        <taxon>asterids</taxon>
        <taxon>lamiids</taxon>
        <taxon>Solanales</taxon>
        <taxon>Solanaceae</taxon>
        <taxon>Solanoideae</taxon>
        <taxon>Datureae</taxon>
        <taxon>Datura</taxon>
    </lineage>
</organism>
<evidence type="ECO:0000256" key="1">
    <source>
        <dbReference type="SAM" id="SignalP"/>
    </source>
</evidence>
<sequence length="210" mass="23311">MNINRAGSILVPLLFFLAFVLESVHGRPLSLSMSRPKPDDVARFARWLVSQSSWGVLNTLSSDMGGAPFGNVVSFSDGLPDKGRGIPYFYLTTLDPTARNALKDERSSFTISEYAIGTCGKTDPENPSCAKITLVGKLKVLNGDPKETSFAQTALFTKHPEMKDWPKSHDFKIFKLELEEIFMINWFGGPKPLTVDQYLQAKMDSRMAIA</sequence>